<dbReference type="GO" id="GO:0005524">
    <property type="term" value="F:ATP binding"/>
    <property type="evidence" value="ECO:0007669"/>
    <property type="project" value="UniProtKB-KW"/>
</dbReference>
<comment type="similarity">
    <text evidence="1">Belongs to the ABC transporter superfamily.</text>
</comment>
<keyword evidence="2" id="KW-0813">Transport</keyword>
<evidence type="ECO:0000256" key="2">
    <source>
        <dbReference type="ARBA" id="ARBA00022448"/>
    </source>
</evidence>
<dbReference type="Pfam" id="PF00005">
    <property type="entry name" value="ABC_tran"/>
    <property type="match status" value="1"/>
</dbReference>
<dbReference type="Proteomes" id="UP000600449">
    <property type="component" value="Unassembled WGS sequence"/>
</dbReference>
<keyword evidence="4" id="KW-0547">Nucleotide-binding</keyword>
<dbReference type="CDD" id="cd03256">
    <property type="entry name" value="ABC_PhnC_transporter"/>
    <property type="match status" value="1"/>
</dbReference>
<dbReference type="Gene3D" id="3.40.50.300">
    <property type="entry name" value="P-loop containing nucleotide triphosphate hydrolases"/>
    <property type="match status" value="1"/>
</dbReference>
<dbReference type="InterPro" id="IPR017871">
    <property type="entry name" value="ABC_transporter-like_CS"/>
</dbReference>
<evidence type="ECO:0000256" key="5">
    <source>
        <dbReference type="ARBA" id="ARBA00022840"/>
    </source>
</evidence>
<keyword evidence="7" id="KW-0472">Membrane</keyword>
<keyword evidence="6" id="KW-1278">Translocase</keyword>
<dbReference type="AlphaFoldDB" id="A0A917QA10"/>
<dbReference type="InterPro" id="IPR012693">
    <property type="entry name" value="ABC_transpr_PhnC"/>
</dbReference>
<name>A0A917QA10_9HYPH</name>
<dbReference type="PROSITE" id="PS50893">
    <property type="entry name" value="ABC_TRANSPORTER_2"/>
    <property type="match status" value="1"/>
</dbReference>
<dbReference type="GO" id="GO:0016020">
    <property type="term" value="C:membrane"/>
    <property type="evidence" value="ECO:0007669"/>
    <property type="project" value="InterPro"/>
</dbReference>
<comment type="caution">
    <text evidence="10">The sequence shown here is derived from an EMBL/GenBank/DDBJ whole genome shotgun (WGS) entry which is preliminary data.</text>
</comment>
<dbReference type="NCBIfam" id="TIGR02315">
    <property type="entry name" value="ABC_phnC"/>
    <property type="match status" value="1"/>
</dbReference>
<dbReference type="GO" id="GO:0015416">
    <property type="term" value="F:ABC-type phosphonate transporter activity"/>
    <property type="evidence" value="ECO:0007669"/>
    <property type="project" value="InterPro"/>
</dbReference>
<dbReference type="SUPFAM" id="SSF52540">
    <property type="entry name" value="P-loop containing nucleoside triphosphate hydrolases"/>
    <property type="match status" value="1"/>
</dbReference>
<evidence type="ECO:0000313" key="10">
    <source>
        <dbReference type="EMBL" id="GGK38077.1"/>
    </source>
</evidence>
<dbReference type="PROSITE" id="PS00211">
    <property type="entry name" value="ABC_TRANSPORTER_1"/>
    <property type="match status" value="1"/>
</dbReference>
<evidence type="ECO:0000256" key="1">
    <source>
        <dbReference type="ARBA" id="ARBA00005417"/>
    </source>
</evidence>
<keyword evidence="3" id="KW-1003">Cell membrane</keyword>
<reference evidence="10 11" key="1">
    <citation type="journal article" date="2014" name="Int. J. Syst. Evol. Microbiol.">
        <title>Complete genome sequence of Corynebacterium casei LMG S-19264T (=DSM 44701T), isolated from a smear-ripened cheese.</title>
        <authorList>
            <consortium name="US DOE Joint Genome Institute (JGI-PGF)"/>
            <person name="Walter F."/>
            <person name="Albersmeier A."/>
            <person name="Kalinowski J."/>
            <person name="Ruckert C."/>
        </authorList>
    </citation>
    <scope>NUCLEOTIDE SEQUENCE [LARGE SCALE GENOMIC DNA]</scope>
    <source>
        <strain evidence="10 11">CGMCC 1.9161</strain>
    </source>
</reference>
<feature type="region of interest" description="Disordered" evidence="8">
    <location>
        <begin position="274"/>
        <end position="297"/>
    </location>
</feature>
<dbReference type="EMBL" id="BMMF01000007">
    <property type="protein sequence ID" value="GGK38077.1"/>
    <property type="molecule type" value="Genomic_DNA"/>
</dbReference>
<sequence>MGTRGSVFVEAEPSNPREDVMLEFKALTKRFNDKVAVEDVSLTIPQGQMVGIIGRSGAGKSTLLRMINRLADPSGGELLHKGVDVAKLKGAELRAWRSNCAMVFQQFNLVGRLNVITNVMTGRLHEHGFLSAMLQMFSAQERAFAIRALDRLGMAHTALQQTDTLSGGQMQRVAIARALVQEPEILLADEPIASLDPLNAKLVMDALRAINTEDGLTVICNLHTLDTARAYCDRIIGMQAGRVVFDGAAHELTDAAAREIYGAEAGEAFQEGLTSTSLGGHTRPAPTMPQPARAAVG</sequence>
<dbReference type="PANTHER" id="PTHR43166">
    <property type="entry name" value="AMINO ACID IMPORT ATP-BINDING PROTEIN"/>
    <property type="match status" value="1"/>
</dbReference>
<keyword evidence="5 10" id="KW-0067">ATP-binding</keyword>
<evidence type="ECO:0000256" key="4">
    <source>
        <dbReference type="ARBA" id="ARBA00022741"/>
    </source>
</evidence>
<evidence type="ECO:0000256" key="8">
    <source>
        <dbReference type="SAM" id="MobiDB-lite"/>
    </source>
</evidence>
<keyword evidence="11" id="KW-1185">Reference proteome</keyword>
<evidence type="ECO:0000313" key="11">
    <source>
        <dbReference type="Proteomes" id="UP000600449"/>
    </source>
</evidence>
<evidence type="ECO:0000259" key="9">
    <source>
        <dbReference type="PROSITE" id="PS50893"/>
    </source>
</evidence>
<feature type="domain" description="ABC transporter" evidence="9">
    <location>
        <begin position="22"/>
        <end position="265"/>
    </location>
</feature>
<dbReference type="SMART" id="SM00382">
    <property type="entry name" value="AAA"/>
    <property type="match status" value="1"/>
</dbReference>
<protein>
    <submittedName>
        <fullName evidence="10">Phosphonates import ATP-binding protein PhnC</fullName>
    </submittedName>
</protein>
<dbReference type="GO" id="GO:0016887">
    <property type="term" value="F:ATP hydrolysis activity"/>
    <property type="evidence" value="ECO:0007669"/>
    <property type="project" value="InterPro"/>
</dbReference>
<proteinExistence type="inferred from homology"/>
<gene>
    <name evidence="10" type="primary">phcN</name>
    <name evidence="10" type="ORF">GCM10011322_26410</name>
</gene>
<evidence type="ECO:0000256" key="6">
    <source>
        <dbReference type="ARBA" id="ARBA00022967"/>
    </source>
</evidence>
<dbReference type="InterPro" id="IPR003439">
    <property type="entry name" value="ABC_transporter-like_ATP-bd"/>
</dbReference>
<evidence type="ECO:0000256" key="7">
    <source>
        <dbReference type="ARBA" id="ARBA00023136"/>
    </source>
</evidence>
<dbReference type="InterPro" id="IPR050086">
    <property type="entry name" value="MetN_ABC_transporter-like"/>
</dbReference>
<evidence type="ECO:0000256" key="3">
    <source>
        <dbReference type="ARBA" id="ARBA00022475"/>
    </source>
</evidence>
<accession>A0A917QA10</accession>
<dbReference type="PANTHER" id="PTHR43166:SF6">
    <property type="entry name" value="PHOSPHONATES IMPORT ATP-BINDING PROTEIN PHNC"/>
    <property type="match status" value="1"/>
</dbReference>
<organism evidence="10 11">
    <name type="scientific">Salinarimonas ramus</name>
    <dbReference type="NCBI Taxonomy" id="690164"/>
    <lineage>
        <taxon>Bacteria</taxon>
        <taxon>Pseudomonadati</taxon>
        <taxon>Pseudomonadota</taxon>
        <taxon>Alphaproteobacteria</taxon>
        <taxon>Hyphomicrobiales</taxon>
        <taxon>Salinarimonadaceae</taxon>
        <taxon>Salinarimonas</taxon>
    </lineage>
</organism>
<dbReference type="InterPro" id="IPR027417">
    <property type="entry name" value="P-loop_NTPase"/>
</dbReference>
<dbReference type="InterPro" id="IPR003593">
    <property type="entry name" value="AAA+_ATPase"/>
</dbReference>